<protein>
    <submittedName>
        <fullName evidence="3">Uncharacterized protein</fullName>
    </submittedName>
</protein>
<dbReference type="PROSITE" id="PS51257">
    <property type="entry name" value="PROKAR_LIPOPROTEIN"/>
    <property type="match status" value="1"/>
</dbReference>
<evidence type="ECO:0000313" key="4">
    <source>
        <dbReference type="Proteomes" id="UP001164459"/>
    </source>
</evidence>
<proteinExistence type="predicted"/>
<gene>
    <name evidence="3" type="ORF">O0S08_19590</name>
</gene>
<feature type="signal peptide" evidence="2">
    <location>
        <begin position="1"/>
        <end position="16"/>
    </location>
</feature>
<keyword evidence="4" id="KW-1185">Reference proteome</keyword>
<evidence type="ECO:0000256" key="2">
    <source>
        <dbReference type="SAM" id="SignalP"/>
    </source>
</evidence>
<organism evidence="3 4">
    <name type="scientific">Nannocystis punicea</name>
    <dbReference type="NCBI Taxonomy" id="2995304"/>
    <lineage>
        <taxon>Bacteria</taxon>
        <taxon>Pseudomonadati</taxon>
        <taxon>Myxococcota</taxon>
        <taxon>Polyangia</taxon>
        <taxon>Nannocystales</taxon>
        <taxon>Nannocystaceae</taxon>
        <taxon>Nannocystis</taxon>
    </lineage>
</organism>
<dbReference type="EMBL" id="CP114040">
    <property type="protein sequence ID" value="WAS98350.1"/>
    <property type="molecule type" value="Genomic_DNA"/>
</dbReference>
<sequence length="178" mass="19282">MRCPLLLAALMSTACAAHEPAPRIRMPDEPAPAQAEWDARQVPDAAPEVGGTGDTDEPEPSGEAPVVAEAPEDGPVKEVESLAADAYERGKQAALRSIARNELGLETFGYPARCRSEYARILREKYKVELHTVAGCVIDETILEHARGYNEVMEAEITRRYGASVFNKVSRQAGCSEA</sequence>
<dbReference type="RefSeq" id="WP_269040716.1">
    <property type="nucleotide sequence ID" value="NZ_CP114040.1"/>
</dbReference>
<reference evidence="3" key="1">
    <citation type="submission" date="2022-11" db="EMBL/GenBank/DDBJ databases">
        <title>Minimal conservation of predation-associated metabolite biosynthetic gene clusters underscores biosynthetic potential of Myxococcota including descriptions for ten novel species: Archangium lansinium sp. nov., Myxococcus landrumus sp. nov., Nannocystis bai.</title>
        <authorList>
            <person name="Ahearne A."/>
            <person name="Stevens C."/>
            <person name="Dowd S."/>
        </authorList>
    </citation>
    <scope>NUCLEOTIDE SEQUENCE</scope>
    <source>
        <strain evidence="3">Fl3</strain>
    </source>
</reference>
<dbReference type="Proteomes" id="UP001164459">
    <property type="component" value="Chromosome"/>
</dbReference>
<evidence type="ECO:0000313" key="3">
    <source>
        <dbReference type="EMBL" id="WAS98350.1"/>
    </source>
</evidence>
<feature type="region of interest" description="Disordered" evidence="1">
    <location>
        <begin position="21"/>
        <end position="75"/>
    </location>
</feature>
<feature type="chain" id="PRO_5046762127" evidence="2">
    <location>
        <begin position="17"/>
        <end position="178"/>
    </location>
</feature>
<accession>A0ABY7HGZ9</accession>
<evidence type="ECO:0000256" key="1">
    <source>
        <dbReference type="SAM" id="MobiDB-lite"/>
    </source>
</evidence>
<name>A0ABY7HGZ9_9BACT</name>
<keyword evidence="2" id="KW-0732">Signal</keyword>